<dbReference type="PANTHER" id="PTHR42912:SF93">
    <property type="entry name" value="N6-ADENOSINE-METHYLTRANSFERASE TMT1A"/>
    <property type="match status" value="1"/>
</dbReference>
<dbReference type="InterPro" id="IPR013217">
    <property type="entry name" value="Methyltransf_12"/>
</dbReference>
<dbReference type="Gene3D" id="3.40.50.150">
    <property type="entry name" value="Vaccinia Virus protein VP39"/>
    <property type="match status" value="1"/>
</dbReference>
<dbReference type="InterPro" id="IPR029063">
    <property type="entry name" value="SAM-dependent_MTases_sf"/>
</dbReference>
<accession>A0A6B1DDU9</accession>
<dbReference type="PANTHER" id="PTHR42912">
    <property type="entry name" value="METHYLTRANSFERASE"/>
    <property type="match status" value="1"/>
</dbReference>
<keyword evidence="2" id="KW-0489">Methyltransferase</keyword>
<gene>
    <name evidence="2" type="ORF">F4X14_21845</name>
</gene>
<reference evidence="2" key="1">
    <citation type="submission" date="2019-09" db="EMBL/GenBank/DDBJ databases">
        <title>Characterisation of the sponge microbiome using genome-centric metagenomics.</title>
        <authorList>
            <person name="Engelberts J.P."/>
            <person name="Robbins S.J."/>
            <person name="De Goeij J.M."/>
            <person name="Aranda M."/>
            <person name="Bell S.C."/>
            <person name="Webster N.S."/>
        </authorList>
    </citation>
    <scope>NUCLEOTIDE SEQUENCE</scope>
    <source>
        <strain evidence="2">SB0661_bin_32</strain>
    </source>
</reference>
<dbReference type="InterPro" id="IPR050508">
    <property type="entry name" value="Methyltransf_Superfamily"/>
</dbReference>
<comment type="caution">
    <text evidence="2">The sequence shown here is derived from an EMBL/GenBank/DDBJ whole genome shotgun (WGS) entry which is preliminary data.</text>
</comment>
<sequence>MARVRQQPPTDPDGSDAVLALTVRPWAPAAVNQHVRLVLGDAECAARDAVWVEISFGLEDAPLTCLRHILQVDGWRLAGLIEQLLNGATPYATWRSGCPPALLMARAGDADAQGNPTYQLTLQLTASALTDAGPRDGSAITFALDRIGGGELLRFGETFDQELGQALDHKWPAATLTGAAASGLEINTFSNRVNAMAYDSLGTDYSHDYLAEPFFREAFEGWLGMLPAGGRALEIGCGHGIPIAATLAAAGLRVTGIDPSAQMIAEVRQAVPGQDIRQLALVELEETNAFDGACCFFSLLCMDPIELRIGLARLHRALKPGAPLLIVSGVPDQFTRTSPLRSVQGRTTWEWPYDHEDMAAVLTAGGQWQVAAEALRFYDTDTLQQIEATSLDQLAADPRYLPDAEMSDPLEFATGKRTVKGVYALVARRMAVGSG</sequence>
<dbReference type="EMBL" id="VXMH01000121">
    <property type="protein sequence ID" value="MYC97604.1"/>
    <property type="molecule type" value="Genomic_DNA"/>
</dbReference>
<dbReference type="Pfam" id="PF08242">
    <property type="entry name" value="Methyltransf_12"/>
    <property type="match status" value="1"/>
</dbReference>
<evidence type="ECO:0000259" key="1">
    <source>
        <dbReference type="Pfam" id="PF08242"/>
    </source>
</evidence>
<dbReference type="GO" id="GO:0032259">
    <property type="term" value="P:methylation"/>
    <property type="evidence" value="ECO:0007669"/>
    <property type="project" value="UniProtKB-KW"/>
</dbReference>
<keyword evidence="2" id="KW-0808">Transferase</keyword>
<protein>
    <submittedName>
        <fullName evidence="2">Class I SAM-dependent methyltransferase</fullName>
    </submittedName>
</protein>
<dbReference type="AlphaFoldDB" id="A0A6B1DDU9"/>
<dbReference type="GO" id="GO:0008168">
    <property type="term" value="F:methyltransferase activity"/>
    <property type="evidence" value="ECO:0007669"/>
    <property type="project" value="UniProtKB-KW"/>
</dbReference>
<dbReference type="CDD" id="cd02440">
    <property type="entry name" value="AdoMet_MTases"/>
    <property type="match status" value="1"/>
</dbReference>
<dbReference type="SUPFAM" id="SSF53335">
    <property type="entry name" value="S-adenosyl-L-methionine-dependent methyltransferases"/>
    <property type="match status" value="1"/>
</dbReference>
<feature type="domain" description="Methyltransferase type 12" evidence="1">
    <location>
        <begin position="233"/>
        <end position="323"/>
    </location>
</feature>
<name>A0A6B1DDU9_9CHLR</name>
<evidence type="ECO:0000313" key="2">
    <source>
        <dbReference type="EMBL" id="MYC97604.1"/>
    </source>
</evidence>
<organism evidence="2">
    <name type="scientific">Caldilineaceae bacterium SB0661_bin_32</name>
    <dbReference type="NCBI Taxonomy" id="2605255"/>
    <lineage>
        <taxon>Bacteria</taxon>
        <taxon>Bacillati</taxon>
        <taxon>Chloroflexota</taxon>
        <taxon>Caldilineae</taxon>
        <taxon>Caldilineales</taxon>
        <taxon>Caldilineaceae</taxon>
    </lineage>
</organism>
<proteinExistence type="predicted"/>